<dbReference type="Gene3D" id="3.40.50.2000">
    <property type="entry name" value="Glycogen Phosphorylase B"/>
    <property type="match status" value="5"/>
</dbReference>
<dbReference type="AlphaFoldDB" id="A0A2N9F3V6"/>
<evidence type="ECO:0008006" key="5">
    <source>
        <dbReference type="Google" id="ProtNLM"/>
    </source>
</evidence>
<name>A0A2N9F3V6_FAGSY</name>
<comment type="similarity">
    <text evidence="1">Belongs to the UDP-glycosyltransferase family.</text>
</comment>
<reference evidence="4" key="1">
    <citation type="submission" date="2018-02" db="EMBL/GenBank/DDBJ databases">
        <authorList>
            <person name="Cohen D.B."/>
            <person name="Kent A.D."/>
        </authorList>
    </citation>
    <scope>NUCLEOTIDE SEQUENCE</scope>
</reference>
<evidence type="ECO:0000256" key="2">
    <source>
        <dbReference type="ARBA" id="ARBA00022676"/>
    </source>
</evidence>
<sequence>MLGVPRVIFSSSGAFEFSVSSKIWQDIPKGNNNPSDENSLISFPKIPNSPNYPWWQVREIYEMYKEGDPNWECFRNSMLANLDEWGILINSFSALEGVYLDHLKRELGHDKVWAVGPLLPTKDDLVGPVQRGGAHSCQEVMMWLDKRMNGSVVYVCYGSRVDPTRKQMNELATALECNGVQFIFCICDGQVGGDYGVVPNGFEDRVAGKGLSAGVVMLTWPINGDQFTNANLLVDQLGVSIRVGVGGGSDNVPNSAELGRLLAKSVGENETLPEKDRAMRLRDATLSAVTGNSKRDLDEFVKRLHNRLNDFNSLEHSHAREVGGNYGVVPNGFEDRVAGRGLVIKQWVPQVAILRHQAVGAFLTHCGWNSVLEGLSAGVVMLTWPISGDQFTNANLLVDQLGVSIRVSVSGGSDNVPNSAKLGRLLAKSVDENETLPEKDRAMRLRDAALSAVTGNFKRDLDEFVKRLHNRLNDFNSLEHSHAREVDRSTK</sequence>
<dbReference type="EMBL" id="OIVN01000535">
    <property type="protein sequence ID" value="SPC81775.1"/>
    <property type="molecule type" value="Genomic_DNA"/>
</dbReference>
<dbReference type="Pfam" id="PF00201">
    <property type="entry name" value="UDPGT"/>
    <property type="match status" value="1"/>
</dbReference>
<gene>
    <name evidence="4" type="ORF">FSB_LOCUS9657</name>
</gene>
<evidence type="ECO:0000313" key="4">
    <source>
        <dbReference type="EMBL" id="SPC81775.1"/>
    </source>
</evidence>
<keyword evidence="2" id="KW-0328">Glycosyltransferase</keyword>
<dbReference type="GO" id="GO:0035251">
    <property type="term" value="F:UDP-glucosyltransferase activity"/>
    <property type="evidence" value="ECO:0007669"/>
    <property type="project" value="TreeGrafter"/>
</dbReference>
<organism evidence="4">
    <name type="scientific">Fagus sylvatica</name>
    <name type="common">Beechnut</name>
    <dbReference type="NCBI Taxonomy" id="28930"/>
    <lineage>
        <taxon>Eukaryota</taxon>
        <taxon>Viridiplantae</taxon>
        <taxon>Streptophyta</taxon>
        <taxon>Embryophyta</taxon>
        <taxon>Tracheophyta</taxon>
        <taxon>Spermatophyta</taxon>
        <taxon>Magnoliopsida</taxon>
        <taxon>eudicotyledons</taxon>
        <taxon>Gunneridae</taxon>
        <taxon>Pentapetalae</taxon>
        <taxon>rosids</taxon>
        <taxon>fabids</taxon>
        <taxon>Fagales</taxon>
        <taxon>Fagaceae</taxon>
        <taxon>Fagus</taxon>
    </lineage>
</organism>
<evidence type="ECO:0000256" key="1">
    <source>
        <dbReference type="ARBA" id="ARBA00009995"/>
    </source>
</evidence>
<protein>
    <recommendedName>
        <fullName evidence="5">Glycosyltransferase</fullName>
    </recommendedName>
</protein>
<dbReference type="InterPro" id="IPR002213">
    <property type="entry name" value="UDP_glucos_trans"/>
</dbReference>
<dbReference type="SUPFAM" id="SSF53756">
    <property type="entry name" value="UDP-Glycosyltransferase/glycogen phosphorylase"/>
    <property type="match status" value="2"/>
</dbReference>
<keyword evidence="3" id="KW-0808">Transferase</keyword>
<accession>A0A2N9F3V6</accession>
<evidence type="ECO:0000256" key="3">
    <source>
        <dbReference type="ARBA" id="ARBA00022679"/>
    </source>
</evidence>
<proteinExistence type="inferred from homology"/>
<dbReference type="CDD" id="cd03784">
    <property type="entry name" value="GT1_Gtf-like"/>
    <property type="match status" value="1"/>
</dbReference>
<dbReference type="PANTHER" id="PTHR48047:SF118">
    <property type="entry name" value="HEXOSYLTRANSFERASE-RELATED"/>
    <property type="match status" value="1"/>
</dbReference>
<dbReference type="PANTHER" id="PTHR48047">
    <property type="entry name" value="GLYCOSYLTRANSFERASE"/>
    <property type="match status" value="1"/>
</dbReference>